<dbReference type="Pfam" id="PF08022">
    <property type="entry name" value="FAD_binding_8"/>
    <property type="match status" value="1"/>
</dbReference>
<dbReference type="GO" id="GO:0005886">
    <property type="term" value="C:plasma membrane"/>
    <property type="evidence" value="ECO:0007669"/>
    <property type="project" value="UniProtKB-SubCell"/>
</dbReference>
<feature type="transmembrane region" description="Helical" evidence="14">
    <location>
        <begin position="309"/>
        <end position="329"/>
    </location>
</feature>
<feature type="compositionally biased region" description="Polar residues" evidence="13">
    <location>
        <begin position="726"/>
        <end position="735"/>
    </location>
</feature>
<feature type="compositionally biased region" description="Polar residues" evidence="13">
    <location>
        <begin position="106"/>
        <end position="115"/>
    </location>
</feature>
<dbReference type="InterPro" id="IPR017938">
    <property type="entry name" value="Riboflavin_synthase-like_b-brl"/>
</dbReference>
<reference evidence="16" key="1">
    <citation type="submission" date="2021-07" db="EMBL/GenBank/DDBJ databases">
        <title>Elsinoe batatas strain:CRI-CJ2 Genome sequencing and assembly.</title>
        <authorList>
            <person name="Huang L."/>
        </authorList>
    </citation>
    <scope>NUCLEOTIDE SEQUENCE</scope>
    <source>
        <strain evidence="16">CRI-CJ2</strain>
    </source>
</reference>
<feature type="transmembrane region" description="Helical" evidence="14">
    <location>
        <begin position="271"/>
        <end position="289"/>
    </location>
</feature>
<feature type="transmembrane region" description="Helical" evidence="14">
    <location>
        <begin position="191"/>
        <end position="213"/>
    </location>
</feature>
<proteinExistence type="inferred from homology"/>
<dbReference type="InterPro" id="IPR017927">
    <property type="entry name" value="FAD-bd_FR_type"/>
</dbReference>
<dbReference type="SUPFAM" id="SSF63380">
    <property type="entry name" value="Riboflavin synthase domain-like"/>
    <property type="match status" value="1"/>
</dbReference>
<feature type="transmembrane region" description="Helical" evidence="14">
    <location>
        <begin position="515"/>
        <end position="532"/>
    </location>
</feature>
<dbReference type="GO" id="GO:0006879">
    <property type="term" value="P:intracellular iron ion homeostasis"/>
    <property type="evidence" value="ECO:0007669"/>
    <property type="project" value="TreeGrafter"/>
</dbReference>
<evidence type="ECO:0000256" key="14">
    <source>
        <dbReference type="SAM" id="Phobius"/>
    </source>
</evidence>
<feature type="region of interest" description="Disordered" evidence="13">
    <location>
        <begin position="106"/>
        <end position="153"/>
    </location>
</feature>
<dbReference type="CDD" id="cd06186">
    <property type="entry name" value="NOX_Duox_like_FAD_NADP"/>
    <property type="match status" value="1"/>
</dbReference>
<dbReference type="OrthoDB" id="167398at2759"/>
<evidence type="ECO:0000256" key="10">
    <source>
        <dbReference type="ARBA" id="ARBA00023065"/>
    </source>
</evidence>
<feature type="compositionally biased region" description="Basic and acidic residues" evidence="13">
    <location>
        <begin position="652"/>
        <end position="662"/>
    </location>
</feature>
<keyword evidence="5" id="KW-1003">Cell membrane</keyword>
<evidence type="ECO:0000256" key="12">
    <source>
        <dbReference type="ARBA" id="ARBA00048483"/>
    </source>
</evidence>
<feature type="transmembrane region" description="Helical" evidence="14">
    <location>
        <begin position="69"/>
        <end position="89"/>
    </location>
</feature>
<evidence type="ECO:0000313" key="17">
    <source>
        <dbReference type="Proteomes" id="UP000809789"/>
    </source>
</evidence>
<evidence type="ECO:0000256" key="1">
    <source>
        <dbReference type="ARBA" id="ARBA00004651"/>
    </source>
</evidence>
<evidence type="ECO:0000256" key="3">
    <source>
        <dbReference type="ARBA" id="ARBA00012668"/>
    </source>
</evidence>
<keyword evidence="10" id="KW-0406">Ion transport</keyword>
<organism evidence="16 17">
    <name type="scientific">Elsinoe batatas</name>
    <dbReference type="NCBI Taxonomy" id="2601811"/>
    <lineage>
        <taxon>Eukaryota</taxon>
        <taxon>Fungi</taxon>
        <taxon>Dikarya</taxon>
        <taxon>Ascomycota</taxon>
        <taxon>Pezizomycotina</taxon>
        <taxon>Dothideomycetes</taxon>
        <taxon>Dothideomycetidae</taxon>
        <taxon>Myriangiales</taxon>
        <taxon>Elsinoaceae</taxon>
        <taxon>Elsinoe</taxon>
    </lineage>
</organism>
<keyword evidence="8 14" id="KW-1133">Transmembrane helix</keyword>
<keyword evidence="9" id="KW-0560">Oxidoreductase</keyword>
<keyword evidence="6 14" id="KW-0812">Transmembrane</keyword>
<dbReference type="EMBL" id="JAESVG020000001">
    <property type="protein sequence ID" value="KAG8631730.1"/>
    <property type="molecule type" value="Genomic_DNA"/>
</dbReference>
<feature type="compositionally biased region" description="Low complexity" evidence="13">
    <location>
        <begin position="676"/>
        <end position="688"/>
    </location>
</feature>
<dbReference type="GO" id="GO:0006826">
    <property type="term" value="P:iron ion transport"/>
    <property type="evidence" value="ECO:0007669"/>
    <property type="project" value="TreeGrafter"/>
</dbReference>
<feature type="transmembrane region" description="Helical" evidence="14">
    <location>
        <begin position="233"/>
        <end position="259"/>
    </location>
</feature>
<keyword evidence="7" id="KW-0249">Electron transport</keyword>
<dbReference type="GO" id="GO:0052851">
    <property type="term" value="F:ferric-chelate reductase (NADPH) activity"/>
    <property type="evidence" value="ECO:0007669"/>
    <property type="project" value="UniProtKB-EC"/>
</dbReference>
<dbReference type="SFLD" id="SFLDG01168">
    <property type="entry name" value="Ferric_reductase_subgroup_(FRE"/>
    <property type="match status" value="1"/>
</dbReference>
<dbReference type="PROSITE" id="PS51384">
    <property type="entry name" value="FAD_FR"/>
    <property type="match status" value="1"/>
</dbReference>
<dbReference type="InterPro" id="IPR013121">
    <property type="entry name" value="Fe_red_NAD-bd_6"/>
</dbReference>
<keyword evidence="17" id="KW-1185">Reference proteome</keyword>
<feature type="domain" description="FAD-binding FR-type" evidence="15">
    <location>
        <begin position="393"/>
        <end position="508"/>
    </location>
</feature>
<sequence>MPSIAVLLARRAGIAISHITSPVDLFEDVLEDNTQLHKRVNIPCCNSTSPAGLVEANTLDPWNKSGKYALAWVYFCVILLVIATLKRLYSIWTDKLRTAFYKEETLQSGKGSSPGSDYEMSSLPSALPTSTSTRRFFPAKGELPKPPKSESSLSTIRPFNLTIAAFRYVFYRPLPLLRVNKLKKRMRPVNLPNPGVFLLFIAALGVTIGYCFIPQPYFWQSFAYGSPPLAIRAGMLAVALMPWIIALSMKANVLTLLTGISHERLNVLHRWLAYLCLILSIIHVVPFYIKPASDAQGYQIFESYFPRNGGYIYTTGICALVPLGLLCLQSLPVFRRKMYELFVALHVPLAMVYLGLLFWHCKNYLTSWHYLIATAAIWLLSYLARLFFLNWSNPWRKSWLIGEEAAVTLMPENAIKVTIPTQVRWKPGQYVYLRMPGVSMFENHPFTIASLCSEDFHSTYGEEYRDMVLVFRPFGGFTKKVFDSAIEHGPWHTYRAFIDGPYGGMNRELHSFDHVVLFAGGSGVTALISQLLDLIKRMREDKAVTKTVQVVWALKRPEVLEWFKEELRICREYAPPGTTQCQFYITAAKRQAKTGQLVSAQTPTRPISGFFHDKVNHAFQSIADNRHSTISNHRHSALIADEAAIDPTREKVLRDEEEDRIRPLPQAHLLPHRANSRASNHSNRSSNATPPPVPPMPVSEKSATSHLSHKRPLAANLHLDISSAQRATTTPSQTYDPHHSLRRQASSPSIATTAANQRNFDFGFPSTPTEFQKNLMRFAFLPAAIKSRNSGWTTEYGRPDIRYMLREMERTWTGKRVAVYVCGPLSMRVDVQKGVAEMQSSVWRREGREEVWMHAENYAI</sequence>
<dbReference type="Pfam" id="PF01794">
    <property type="entry name" value="Ferric_reduct"/>
    <property type="match status" value="1"/>
</dbReference>
<protein>
    <recommendedName>
        <fullName evidence="3">ferric-chelate reductase (NADPH)</fullName>
        <ecNumber evidence="3">1.16.1.9</ecNumber>
    </recommendedName>
</protein>
<gene>
    <name evidence="16" type="ORF">KVT40_000870</name>
</gene>
<comment type="catalytic activity">
    <reaction evidence="12">
        <text>2 a Fe(II)-siderophore + NADP(+) + H(+) = 2 a Fe(III)-siderophore + NADPH</text>
        <dbReference type="Rhea" id="RHEA:28795"/>
        <dbReference type="Rhea" id="RHEA-COMP:11342"/>
        <dbReference type="Rhea" id="RHEA-COMP:11344"/>
        <dbReference type="ChEBI" id="CHEBI:15378"/>
        <dbReference type="ChEBI" id="CHEBI:29033"/>
        <dbReference type="ChEBI" id="CHEBI:29034"/>
        <dbReference type="ChEBI" id="CHEBI:57783"/>
        <dbReference type="ChEBI" id="CHEBI:58349"/>
        <dbReference type="EC" id="1.16.1.9"/>
    </reaction>
</comment>
<dbReference type="EC" id="1.16.1.9" evidence="3"/>
<comment type="caution">
    <text evidence="16">The sequence shown here is derived from an EMBL/GenBank/DDBJ whole genome shotgun (WGS) entry which is preliminary data.</text>
</comment>
<dbReference type="InterPro" id="IPR013112">
    <property type="entry name" value="FAD-bd_8"/>
</dbReference>
<evidence type="ECO:0000256" key="9">
    <source>
        <dbReference type="ARBA" id="ARBA00023002"/>
    </source>
</evidence>
<dbReference type="InterPro" id="IPR039261">
    <property type="entry name" value="FNR_nucleotide-bd"/>
</dbReference>
<evidence type="ECO:0000256" key="5">
    <source>
        <dbReference type="ARBA" id="ARBA00022475"/>
    </source>
</evidence>
<keyword evidence="4" id="KW-0813">Transport</keyword>
<feature type="region of interest" description="Disordered" evidence="13">
    <location>
        <begin position="726"/>
        <end position="748"/>
    </location>
</feature>
<evidence type="ECO:0000256" key="13">
    <source>
        <dbReference type="SAM" id="MobiDB-lite"/>
    </source>
</evidence>
<evidence type="ECO:0000256" key="6">
    <source>
        <dbReference type="ARBA" id="ARBA00022692"/>
    </source>
</evidence>
<dbReference type="GO" id="GO:0015677">
    <property type="term" value="P:copper ion import"/>
    <property type="evidence" value="ECO:0007669"/>
    <property type="project" value="TreeGrafter"/>
</dbReference>
<dbReference type="Pfam" id="PF08030">
    <property type="entry name" value="NAD_binding_6"/>
    <property type="match status" value="1"/>
</dbReference>
<dbReference type="InterPro" id="IPR013130">
    <property type="entry name" value="Fe3_Rdtase_TM_dom"/>
</dbReference>
<dbReference type="PANTHER" id="PTHR32361:SF23">
    <property type="entry name" value="FERRIC-CHELATE REDUCTASE"/>
    <property type="match status" value="1"/>
</dbReference>
<dbReference type="PANTHER" id="PTHR32361">
    <property type="entry name" value="FERRIC/CUPRIC REDUCTASE TRANSMEMBRANE COMPONENT"/>
    <property type="match status" value="1"/>
</dbReference>
<name>A0A8K0LAF0_9PEZI</name>
<accession>A0A8K0LAF0</accession>
<evidence type="ECO:0000256" key="11">
    <source>
        <dbReference type="ARBA" id="ARBA00023136"/>
    </source>
</evidence>
<dbReference type="SUPFAM" id="SSF52343">
    <property type="entry name" value="Ferredoxin reductase-like, C-terminal NADP-linked domain"/>
    <property type="match status" value="1"/>
</dbReference>
<keyword evidence="11 14" id="KW-0472">Membrane</keyword>
<dbReference type="AlphaFoldDB" id="A0A8K0LAF0"/>
<feature type="transmembrane region" description="Helical" evidence="14">
    <location>
        <begin position="367"/>
        <end position="388"/>
    </location>
</feature>
<evidence type="ECO:0000259" key="15">
    <source>
        <dbReference type="PROSITE" id="PS51384"/>
    </source>
</evidence>
<evidence type="ECO:0000313" key="16">
    <source>
        <dbReference type="EMBL" id="KAG8631730.1"/>
    </source>
</evidence>
<dbReference type="Gene3D" id="3.40.50.80">
    <property type="entry name" value="Nucleotide-binding domain of ferredoxin-NADP reductase (FNR) module"/>
    <property type="match status" value="2"/>
</dbReference>
<dbReference type="InterPro" id="IPR051410">
    <property type="entry name" value="Ferric/Cupric_Reductase"/>
</dbReference>
<evidence type="ECO:0000256" key="7">
    <source>
        <dbReference type="ARBA" id="ARBA00022982"/>
    </source>
</evidence>
<feature type="compositionally biased region" description="Low complexity" evidence="13">
    <location>
        <begin position="121"/>
        <end position="133"/>
    </location>
</feature>
<feature type="transmembrane region" description="Helical" evidence="14">
    <location>
        <begin position="341"/>
        <end position="361"/>
    </location>
</feature>
<dbReference type="SFLD" id="SFLDS00052">
    <property type="entry name" value="Ferric_Reductase_Domain"/>
    <property type="match status" value="1"/>
</dbReference>
<dbReference type="Proteomes" id="UP000809789">
    <property type="component" value="Unassembled WGS sequence"/>
</dbReference>
<feature type="region of interest" description="Disordered" evidence="13">
    <location>
        <begin position="652"/>
        <end position="709"/>
    </location>
</feature>
<evidence type="ECO:0000256" key="4">
    <source>
        <dbReference type="ARBA" id="ARBA00022448"/>
    </source>
</evidence>
<evidence type="ECO:0000256" key="2">
    <source>
        <dbReference type="ARBA" id="ARBA00006278"/>
    </source>
</evidence>
<comment type="subcellular location">
    <subcellularLocation>
        <location evidence="1">Cell membrane</location>
        <topology evidence="1">Multi-pass membrane protein</topology>
    </subcellularLocation>
</comment>
<comment type="similarity">
    <text evidence="2">Belongs to the ferric reductase (FRE) family.</text>
</comment>
<evidence type="ECO:0000256" key="8">
    <source>
        <dbReference type="ARBA" id="ARBA00022989"/>
    </source>
</evidence>